<reference evidence="1" key="1">
    <citation type="submission" date="2023-03" db="EMBL/GenBank/DDBJ databases">
        <authorList>
            <person name="Shen W."/>
            <person name="Cai J."/>
        </authorList>
    </citation>
    <scope>NUCLEOTIDE SEQUENCE</scope>
    <source>
        <strain evidence="1">B226-2</strain>
    </source>
</reference>
<evidence type="ECO:0000313" key="2">
    <source>
        <dbReference type="Proteomes" id="UP001256711"/>
    </source>
</evidence>
<dbReference type="Proteomes" id="UP001256711">
    <property type="component" value="Unassembled WGS sequence"/>
</dbReference>
<evidence type="ECO:0008006" key="3">
    <source>
        <dbReference type="Google" id="ProtNLM"/>
    </source>
</evidence>
<protein>
    <recommendedName>
        <fullName evidence="3">DUF1700 domain-containing protein</fullName>
    </recommendedName>
</protein>
<accession>A0AAW8U0M9</accession>
<comment type="caution">
    <text evidence="1">The sequence shown here is derived from an EMBL/GenBank/DDBJ whole genome shotgun (WGS) entry which is preliminary data.</text>
</comment>
<organism evidence="1 2">
    <name type="scientific">Enterococcus asini</name>
    <dbReference type="NCBI Taxonomy" id="57732"/>
    <lineage>
        <taxon>Bacteria</taxon>
        <taxon>Bacillati</taxon>
        <taxon>Bacillota</taxon>
        <taxon>Bacilli</taxon>
        <taxon>Lactobacillales</taxon>
        <taxon>Enterococcaceae</taxon>
        <taxon>Enterococcus</taxon>
    </lineage>
</organism>
<dbReference type="GeneID" id="78365734"/>
<proteinExistence type="predicted"/>
<dbReference type="EMBL" id="JARQBJ010000004">
    <property type="protein sequence ID" value="MDT2810799.1"/>
    <property type="molecule type" value="Genomic_DNA"/>
</dbReference>
<dbReference type="AlphaFoldDB" id="A0AAW8U0M9"/>
<name>A0AAW8U0M9_9ENTE</name>
<gene>
    <name evidence="1" type="ORF">P7H43_09890</name>
</gene>
<evidence type="ECO:0000313" key="1">
    <source>
        <dbReference type="EMBL" id="MDT2810799.1"/>
    </source>
</evidence>
<sequence>MLKEQEQFYQFLLAQTKPAHQEEVKALLVDAFANLDTGNFTKADLQAFEEKMTPLLDPSSVELVKEVFQKFGGNLK</sequence>
<dbReference type="RefSeq" id="WP_010753343.1">
    <property type="nucleotide sequence ID" value="NZ_CABJBY010000003.1"/>
</dbReference>